<sequence>MSGAETTGTLTAADLSAAAAQLAPTDRLLASAYPGDSGERQPIHTVYIPAQHYREGIAGEWGRRAAELVERHGGYPALMELLGIADEDRPVLTERVREKLAREPIEDLRIDFEDGFGDPGDEAEDAAAVSAAETLARDAAAGTAPPFVGIRFKCFEAATRERGIRTLDLFVTALVRACGVAGLPEGLVLTLPKVSTVDQCVVMVTLLGRLEERLGLPAGRLGFEVQVETPQIVLAADGTVPLARVLHAGEGRITGLHYGTYDYSAAVGVSPQFQSMEHPAADFAKAVMQVAAAGTGVRLSDGSTNVIPSGDAGPAETWRLHHRLVTRSLERAFYQGWDLHPAHLPSRFVASYAFLRTGVDQAATRLRNYVQQNTDGFLDEPATARPLAAFLARGVQSGAISPDELADRVGIDAAELIAIAYPARARAPQPAPGAARLEKESHQ</sequence>
<dbReference type="GO" id="GO:0000287">
    <property type="term" value="F:magnesium ion binding"/>
    <property type="evidence" value="ECO:0007669"/>
    <property type="project" value="TreeGrafter"/>
</dbReference>
<evidence type="ECO:0000313" key="4">
    <source>
        <dbReference type="EMBL" id="KTR82011.1"/>
    </source>
</evidence>
<reference evidence="4 5" key="1">
    <citation type="journal article" date="2016" name="Front. Microbiol.">
        <title>Genomic Resource of Rice Seed Associated Bacteria.</title>
        <authorList>
            <person name="Midha S."/>
            <person name="Bansal K."/>
            <person name="Sharma S."/>
            <person name="Kumar N."/>
            <person name="Patil P.P."/>
            <person name="Chaudhry V."/>
            <person name="Patil P.B."/>
        </authorList>
    </citation>
    <scope>NUCLEOTIDE SEQUENCE [LARGE SCALE GENOMIC DNA]</scope>
    <source>
        <strain evidence="4 5">NS354</strain>
    </source>
</reference>
<evidence type="ECO:0000256" key="1">
    <source>
        <dbReference type="ARBA" id="ARBA00001946"/>
    </source>
</evidence>
<dbReference type="InterPro" id="IPR015813">
    <property type="entry name" value="Pyrv/PenolPyrv_kinase-like_dom"/>
</dbReference>
<keyword evidence="2" id="KW-0479">Metal-binding</keyword>
<evidence type="ECO:0000256" key="3">
    <source>
        <dbReference type="ARBA" id="ARBA00022842"/>
    </source>
</evidence>
<proteinExistence type="predicted"/>
<organism evidence="4 5">
    <name type="scientific">Leucobacter chromiiresistens</name>
    <dbReference type="NCBI Taxonomy" id="1079994"/>
    <lineage>
        <taxon>Bacteria</taxon>
        <taxon>Bacillati</taxon>
        <taxon>Actinomycetota</taxon>
        <taxon>Actinomycetes</taxon>
        <taxon>Micrococcales</taxon>
        <taxon>Microbacteriaceae</taxon>
        <taxon>Leucobacter</taxon>
    </lineage>
</organism>
<gene>
    <name evidence="4" type="ORF">NS354_11600</name>
</gene>
<evidence type="ECO:0000256" key="2">
    <source>
        <dbReference type="ARBA" id="ARBA00022723"/>
    </source>
</evidence>
<keyword evidence="5" id="KW-1185">Reference proteome</keyword>
<dbReference type="PATRIC" id="fig|1079994.3.peg.178"/>
<dbReference type="AlphaFoldDB" id="A0A147EC81"/>
<dbReference type="InterPro" id="IPR040442">
    <property type="entry name" value="Pyrv_kinase-like_dom_sf"/>
</dbReference>
<dbReference type="Gene3D" id="3.20.20.60">
    <property type="entry name" value="Phosphoenolpyruvate-binding domains"/>
    <property type="match status" value="1"/>
</dbReference>
<dbReference type="Pfam" id="PF22484">
    <property type="entry name" value="DUF6986"/>
    <property type="match status" value="1"/>
</dbReference>
<dbReference type="InterPro" id="IPR054255">
    <property type="entry name" value="DUF6986"/>
</dbReference>
<dbReference type="RefSeq" id="WP_058594627.1">
    <property type="nucleotide sequence ID" value="NZ_LDRK01000104.1"/>
</dbReference>
<comment type="caution">
    <text evidence="4">The sequence shown here is derived from an EMBL/GenBank/DDBJ whole genome shotgun (WGS) entry which is preliminary data.</text>
</comment>
<dbReference type="SUPFAM" id="SSF51621">
    <property type="entry name" value="Phosphoenolpyruvate/pyruvate domain"/>
    <property type="match status" value="1"/>
</dbReference>
<dbReference type="PANTHER" id="PTHR32308:SF10">
    <property type="entry name" value="CITRATE LYASE SUBUNIT BETA"/>
    <property type="match status" value="1"/>
</dbReference>
<accession>A0A147EC81</accession>
<dbReference type="Proteomes" id="UP000070810">
    <property type="component" value="Unassembled WGS sequence"/>
</dbReference>
<dbReference type="EMBL" id="LDRK01000104">
    <property type="protein sequence ID" value="KTR82011.1"/>
    <property type="molecule type" value="Genomic_DNA"/>
</dbReference>
<evidence type="ECO:0000313" key="5">
    <source>
        <dbReference type="Proteomes" id="UP000070810"/>
    </source>
</evidence>
<protein>
    <submittedName>
        <fullName evidence="4">Aldolase</fullName>
    </submittedName>
</protein>
<dbReference type="PANTHER" id="PTHR32308">
    <property type="entry name" value="LYASE BETA SUBUNIT, PUTATIVE (AFU_ORTHOLOGUE AFUA_4G13030)-RELATED"/>
    <property type="match status" value="1"/>
</dbReference>
<keyword evidence="3" id="KW-0460">Magnesium</keyword>
<name>A0A147EC81_9MICO</name>
<dbReference type="GO" id="GO:0003824">
    <property type="term" value="F:catalytic activity"/>
    <property type="evidence" value="ECO:0007669"/>
    <property type="project" value="InterPro"/>
</dbReference>
<comment type="cofactor">
    <cofactor evidence="1">
        <name>Mg(2+)</name>
        <dbReference type="ChEBI" id="CHEBI:18420"/>
    </cofactor>
</comment>
<dbReference type="GO" id="GO:0006107">
    <property type="term" value="P:oxaloacetate metabolic process"/>
    <property type="evidence" value="ECO:0007669"/>
    <property type="project" value="TreeGrafter"/>
</dbReference>